<evidence type="ECO:0000313" key="1">
    <source>
        <dbReference type="EMBL" id="KAI8442413.1"/>
    </source>
</evidence>
<gene>
    <name evidence="1" type="ORF">MSG28_005927</name>
</gene>
<organism evidence="1 2">
    <name type="scientific">Choristoneura fumiferana</name>
    <name type="common">Spruce budworm moth</name>
    <name type="synonym">Archips fumiferana</name>
    <dbReference type="NCBI Taxonomy" id="7141"/>
    <lineage>
        <taxon>Eukaryota</taxon>
        <taxon>Metazoa</taxon>
        <taxon>Ecdysozoa</taxon>
        <taxon>Arthropoda</taxon>
        <taxon>Hexapoda</taxon>
        <taxon>Insecta</taxon>
        <taxon>Pterygota</taxon>
        <taxon>Neoptera</taxon>
        <taxon>Endopterygota</taxon>
        <taxon>Lepidoptera</taxon>
        <taxon>Glossata</taxon>
        <taxon>Ditrysia</taxon>
        <taxon>Tortricoidea</taxon>
        <taxon>Tortricidae</taxon>
        <taxon>Tortricinae</taxon>
        <taxon>Choristoneura</taxon>
    </lineage>
</organism>
<name>A0ACC0L0W4_CHOFU</name>
<reference evidence="1 2" key="1">
    <citation type="journal article" date="2022" name="Genome Biol. Evol.">
        <title>The Spruce Budworm Genome: Reconstructing the Evolutionary History of Antifreeze Proteins.</title>
        <authorList>
            <person name="Beliveau C."/>
            <person name="Gagne P."/>
            <person name="Picq S."/>
            <person name="Vernygora O."/>
            <person name="Keeling C.I."/>
            <person name="Pinkney K."/>
            <person name="Doucet D."/>
            <person name="Wen F."/>
            <person name="Johnston J.S."/>
            <person name="Maaroufi H."/>
            <person name="Boyle B."/>
            <person name="Laroche J."/>
            <person name="Dewar K."/>
            <person name="Juretic N."/>
            <person name="Blackburn G."/>
            <person name="Nisole A."/>
            <person name="Brunet B."/>
            <person name="Brandao M."/>
            <person name="Lumley L."/>
            <person name="Duan J."/>
            <person name="Quan G."/>
            <person name="Lucarotti C.J."/>
            <person name="Roe A.D."/>
            <person name="Sperling F.A.H."/>
            <person name="Levesque R.C."/>
            <person name="Cusson M."/>
        </authorList>
    </citation>
    <scope>NUCLEOTIDE SEQUENCE [LARGE SCALE GENOMIC DNA]</scope>
    <source>
        <strain evidence="1">Glfc:IPQL:Cfum</strain>
    </source>
</reference>
<sequence>MIQLTYIILAFFGTGNIASLNSFEVRWAPTGYLNIIVLIYSNIMGIQLLYYVKNTGSWLEIGTSISQFVIVQVITLFIVLINQIAKVMTDFNIFNICNKLLNSRKNMLSFNNFIFKE</sequence>
<protein>
    <submittedName>
        <fullName evidence="1">Uncharacterized protein</fullName>
    </submittedName>
</protein>
<keyword evidence="2" id="KW-1185">Reference proteome</keyword>
<dbReference type="EMBL" id="CM046109">
    <property type="protein sequence ID" value="KAI8442413.1"/>
    <property type="molecule type" value="Genomic_DNA"/>
</dbReference>
<comment type="caution">
    <text evidence="1">The sequence shown here is derived from an EMBL/GenBank/DDBJ whole genome shotgun (WGS) entry which is preliminary data.</text>
</comment>
<dbReference type="Proteomes" id="UP001064048">
    <property type="component" value="Chromosome 9"/>
</dbReference>
<accession>A0ACC0L0W4</accession>
<evidence type="ECO:0000313" key="2">
    <source>
        <dbReference type="Proteomes" id="UP001064048"/>
    </source>
</evidence>
<proteinExistence type="predicted"/>